<evidence type="ECO:0000313" key="6">
    <source>
        <dbReference type="EnsemblPlants" id="TraesCS7D02G097000.1"/>
    </source>
</evidence>
<dbReference type="EnsemblPlants" id="TraesCS7D02G097000.1">
    <property type="protein sequence ID" value="TraesCS7D02G097000.1"/>
    <property type="gene ID" value="TraesCS7D02G097000"/>
</dbReference>
<evidence type="ECO:0000259" key="5">
    <source>
        <dbReference type="Pfam" id="PF01397"/>
    </source>
</evidence>
<dbReference type="InterPro" id="IPR050148">
    <property type="entry name" value="Terpene_synthase-like"/>
</dbReference>
<dbReference type="InterPro" id="IPR008949">
    <property type="entry name" value="Isoprenoid_synthase_dom_sf"/>
</dbReference>
<dbReference type="Proteomes" id="UP000019116">
    <property type="component" value="Chromosome 7D"/>
</dbReference>
<dbReference type="PANTHER" id="PTHR31739">
    <property type="entry name" value="ENT-COPALYL DIPHOSPHATE SYNTHASE, CHLOROPLASTIC"/>
    <property type="match status" value="1"/>
</dbReference>
<evidence type="ECO:0000313" key="7">
    <source>
        <dbReference type="Proteomes" id="UP000019116"/>
    </source>
</evidence>
<dbReference type="PANTHER" id="PTHR31739:SF47">
    <property type="entry name" value="ENT-COPALYL DIPHOSPHATE SYNTHASE"/>
    <property type="match status" value="1"/>
</dbReference>
<reference evidence="6" key="2">
    <citation type="submission" date="2018-10" db="UniProtKB">
        <authorList>
            <consortium name="EnsemblPlants"/>
        </authorList>
    </citation>
    <scope>IDENTIFICATION</scope>
</reference>
<comment type="cofactor">
    <cofactor evidence="1">
        <name>Mg(2+)</name>
        <dbReference type="ChEBI" id="CHEBI:18420"/>
    </cofactor>
</comment>
<dbReference type="Pfam" id="PF01397">
    <property type="entry name" value="Terpene_synth"/>
    <property type="match status" value="1"/>
</dbReference>
<feature type="domain" description="Terpene synthase N-terminal" evidence="5">
    <location>
        <begin position="306"/>
        <end position="514"/>
    </location>
</feature>
<proteinExistence type="predicted"/>
<dbReference type="STRING" id="4565.A0A3B6TDH5"/>
<keyword evidence="7" id="KW-1185">Reference proteome</keyword>
<evidence type="ECO:0000256" key="1">
    <source>
        <dbReference type="ARBA" id="ARBA00001946"/>
    </source>
</evidence>
<dbReference type="SMR" id="A0A3B6TDH5"/>
<dbReference type="Gramene" id="TraesCS7D02G097000.1">
    <property type="protein sequence ID" value="TraesCS7D02G097000.1"/>
    <property type="gene ID" value="TraesCS7D02G097000"/>
</dbReference>
<dbReference type="InterPro" id="IPR001906">
    <property type="entry name" value="Terpene_synth_N"/>
</dbReference>
<accession>A0A3B6TDH5</accession>
<dbReference type="GO" id="GO:0010333">
    <property type="term" value="F:terpene synthase activity"/>
    <property type="evidence" value="ECO:0000318"/>
    <property type="project" value="GO_Central"/>
</dbReference>
<dbReference type="FunFam" id="1.50.10.160:FF:000001">
    <property type="entry name" value="Ent-copalyl diphosphate synthase"/>
    <property type="match status" value="1"/>
</dbReference>
<reference evidence="6" key="1">
    <citation type="submission" date="2018-08" db="EMBL/GenBank/DDBJ databases">
        <authorList>
            <person name="Rossello M."/>
        </authorList>
    </citation>
    <scope>NUCLEOTIDE SEQUENCE [LARGE SCALE GENOMIC DNA]</scope>
    <source>
        <strain evidence="6">cv. Chinese Spring</strain>
    </source>
</reference>
<protein>
    <recommendedName>
        <fullName evidence="5">Terpene synthase N-terminal domain-containing protein</fullName>
    </recommendedName>
</protein>
<dbReference type="AlphaFoldDB" id="A0A3B6TDH5"/>
<evidence type="ECO:0000256" key="3">
    <source>
        <dbReference type="ARBA" id="ARBA00022842"/>
    </source>
</evidence>
<name>A0A3B6TDH5_WHEAT</name>
<dbReference type="Gramene" id="TraesCS7D03G0220300.1">
    <property type="protein sequence ID" value="TraesCS7D03G0220300.1.CDS"/>
    <property type="gene ID" value="TraesCS7D03G0220300"/>
</dbReference>
<dbReference type="Gene3D" id="1.50.10.130">
    <property type="entry name" value="Terpene synthase, N-terminal domain"/>
    <property type="match status" value="1"/>
</dbReference>
<dbReference type="Gene3D" id="1.10.600.10">
    <property type="entry name" value="Farnesyl Diphosphate Synthase"/>
    <property type="match status" value="1"/>
</dbReference>
<dbReference type="Gene3D" id="1.50.10.160">
    <property type="match status" value="1"/>
</dbReference>
<dbReference type="GO" id="GO:0009507">
    <property type="term" value="C:chloroplast"/>
    <property type="evidence" value="ECO:0000318"/>
    <property type="project" value="GO_Central"/>
</dbReference>
<dbReference type="FunFam" id="1.50.10.130:FF:000002">
    <property type="entry name" value="Ent-copalyl diphosphate synthase, chloroplastic"/>
    <property type="match status" value="1"/>
</dbReference>
<dbReference type="InterPro" id="IPR036965">
    <property type="entry name" value="Terpene_synth_N_sf"/>
</dbReference>
<dbReference type="SFLD" id="SFLDG01605">
    <property type="entry name" value="Terpene_Cyclase_Like_1_N-term"/>
    <property type="match status" value="1"/>
</dbReference>
<dbReference type="InterPro" id="IPR008930">
    <property type="entry name" value="Terpenoid_cyclase/PrenylTrfase"/>
</dbReference>
<dbReference type="OrthoDB" id="2343925at2759"/>
<keyword evidence="2" id="KW-0479">Metal-binding</keyword>
<dbReference type="SUPFAM" id="SSF48576">
    <property type="entry name" value="Terpenoid synthases"/>
    <property type="match status" value="1"/>
</dbReference>
<dbReference type="SUPFAM" id="SSF48239">
    <property type="entry name" value="Terpenoid cyclases/Protein prenyltransferases"/>
    <property type="match status" value="2"/>
</dbReference>
<organism evidence="6">
    <name type="scientific">Triticum aestivum</name>
    <name type="common">Wheat</name>
    <dbReference type="NCBI Taxonomy" id="4565"/>
    <lineage>
        <taxon>Eukaryota</taxon>
        <taxon>Viridiplantae</taxon>
        <taxon>Streptophyta</taxon>
        <taxon>Embryophyta</taxon>
        <taxon>Tracheophyta</taxon>
        <taxon>Spermatophyta</taxon>
        <taxon>Magnoliopsida</taxon>
        <taxon>Liliopsida</taxon>
        <taxon>Poales</taxon>
        <taxon>Poaceae</taxon>
        <taxon>BOP clade</taxon>
        <taxon>Pooideae</taxon>
        <taxon>Triticodae</taxon>
        <taxon>Triticeae</taxon>
        <taxon>Triticinae</taxon>
        <taxon>Triticum</taxon>
    </lineage>
</organism>
<evidence type="ECO:0000256" key="4">
    <source>
        <dbReference type="ARBA" id="ARBA00023235"/>
    </source>
</evidence>
<keyword evidence="3" id="KW-0460">Magnesium</keyword>
<evidence type="ECO:0000256" key="2">
    <source>
        <dbReference type="ARBA" id="ARBA00022723"/>
    </source>
</evidence>
<dbReference type="GO" id="GO:0016853">
    <property type="term" value="F:isomerase activity"/>
    <property type="evidence" value="ECO:0007669"/>
    <property type="project" value="UniProtKB-KW"/>
</dbReference>
<keyword evidence="4" id="KW-0413">Isomerase</keyword>
<dbReference type="GO" id="GO:0009686">
    <property type="term" value="P:gibberellin biosynthetic process"/>
    <property type="evidence" value="ECO:0000318"/>
    <property type="project" value="GO_Central"/>
</dbReference>
<dbReference type="GO" id="GO:0000287">
    <property type="term" value="F:magnesium ion binding"/>
    <property type="evidence" value="ECO:0000318"/>
    <property type="project" value="GO_Central"/>
</dbReference>
<dbReference type="OMA" id="GMHFIRE"/>
<sequence length="839" mass="95675">MSNPAIAGASSYVLPARRRQAGSRLPAASRSLFVSKSGSHQHRANPLRLASVHDAGHPSTEARRGEFFPPGHYPTPPFYLMYARTRITVPSCLGLVEADRPSKQNAEAQAPIPRQRIKAGDEPSKLSHMIETIRVALSSMGGGEISVSAYDTAFIALVKNLDGGDRPQFPSSIDWIIQNQLPDGSWGDSSFFLVQDRLMNTLACVVALTSWNLYVDKCEKGMHFIRENIWRLAEEEEDWTLIGFEICFPSLLCMARDMDLDIPQDDPAFEAIYSKRNQKLNKIPSDVLHTMPTTLLHSVEGMAHLDWKRLLPLQCSDGSFFSSPAATAHALKETGDLKCLNFLDEVIKRFEGGASCVHPVDLFERLWAVDRLTRLGISRHFTREIEECLDYTYRYWTENGLSHAGSCAASDIDDTAMGFRLLRLHGYHVNPCVFKKFEKDGEFFCFPRQSSQSVTAIYNTYRAAQVAFPGKKDDVLRRAERYCRTFLQERRASNKLSDKWVIPKDLPGEVGYALDFPWKASLPRIETRLYLEQYGGSDDVWIGKVLYRMPLVNNDLYLKAAKADFYNFQQMCRLEWHDLKRWYDRNNLQMHGLSESSALRAYFLAAANIFEPNRAAERLAWARTVILTDVVSAYFQRNGCAPDLRERLSTSNLTRDRHHSLSRVAIMDWTENSILHVLQELIMDLGKFDSATDTLRKAWKDWLMAWTAEERSGPCEWSTALLLVRTIEVCSGRHNSTDHQLNVWEYTQLEELTSSICRKLASRVLAKRGHRMENIEDIDRQVDLEMGELAHHALQSCNGIRKLTGQTFLHVVKSFNYVALCSYETIDCHIYKVLLEDVI</sequence>
<dbReference type="SFLD" id="SFLDG01014">
    <property type="entry name" value="Terpene_Cyclase_Like_1_N-term"/>
    <property type="match status" value="1"/>
</dbReference>